<name>A0A852R1L9_9MICO</name>
<dbReference type="RefSeq" id="WP_202229130.1">
    <property type="nucleotide sequence ID" value="NZ_BAAALZ010000001.1"/>
</dbReference>
<reference evidence="1 2" key="1">
    <citation type="submission" date="2020-07" db="EMBL/GenBank/DDBJ databases">
        <title>Sequencing the genomes of 1000 actinobacteria strains.</title>
        <authorList>
            <person name="Klenk H.-P."/>
        </authorList>
    </citation>
    <scope>NUCLEOTIDE SEQUENCE [LARGE SCALE GENOMIC DNA]</scope>
    <source>
        <strain evidence="1 2">DSM 17380</strain>
    </source>
</reference>
<evidence type="ECO:0000313" key="2">
    <source>
        <dbReference type="Proteomes" id="UP000586095"/>
    </source>
</evidence>
<dbReference type="SUPFAM" id="SSF160631">
    <property type="entry name" value="SMI1/KNR4-like"/>
    <property type="match status" value="1"/>
</dbReference>
<dbReference type="AlphaFoldDB" id="A0A852R1L9"/>
<protein>
    <submittedName>
        <fullName evidence="1">Uncharacterized protein</fullName>
    </submittedName>
</protein>
<sequence length="192" mass="20771">MSHDAQPDQPCADLRYPYGSTAAPTTSHIDAGALTTHRFADGGAYPPSYRAFVEQYGWARTFGLWLIYPPVRDGFADGRRRAERLTDRFRAVYRDGQAEGFDWLVEPDGTWKVAETLEVFGWSENGDALLWDVSARSHAGELPVWLSTGLDSLTLLGGDLVEALAVLAASASTGPSATDAARAIEPVAAARL</sequence>
<dbReference type="InterPro" id="IPR037883">
    <property type="entry name" value="Knr4/Smi1-like_sf"/>
</dbReference>
<accession>A0A852R1L9</accession>
<comment type="caution">
    <text evidence="1">The sequence shown here is derived from an EMBL/GenBank/DDBJ whole genome shotgun (WGS) entry which is preliminary data.</text>
</comment>
<proteinExistence type="predicted"/>
<dbReference type="EMBL" id="JACCBD010000001">
    <property type="protein sequence ID" value="NYD27491.1"/>
    <property type="molecule type" value="Genomic_DNA"/>
</dbReference>
<keyword evidence="2" id="KW-1185">Reference proteome</keyword>
<dbReference type="Proteomes" id="UP000586095">
    <property type="component" value="Unassembled WGS sequence"/>
</dbReference>
<organism evidence="1 2">
    <name type="scientific">Leucobacter aridicollis</name>
    <dbReference type="NCBI Taxonomy" id="283878"/>
    <lineage>
        <taxon>Bacteria</taxon>
        <taxon>Bacillati</taxon>
        <taxon>Actinomycetota</taxon>
        <taxon>Actinomycetes</taxon>
        <taxon>Micrococcales</taxon>
        <taxon>Microbacteriaceae</taxon>
        <taxon>Leucobacter</taxon>
    </lineage>
</organism>
<gene>
    <name evidence="1" type="ORF">BJ960_002294</name>
</gene>
<evidence type="ECO:0000313" key="1">
    <source>
        <dbReference type="EMBL" id="NYD27491.1"/>
    </source>
</evidence>